<comment type="caution">
    <text evidence="10">The sequence shown here is derived from an EMBL/GenBank/DDBJ whole genome shotgun (WGS) entry which is preliminary data.</text>
</comment>
<evidence type="ECO:0000256" key="8">
    <source>
        <dbReference type="SAM" id="SignalP"/>
    </source>
</evidence>
<reference evidence="10 11" key="1">
    <citation type="submission" date="2024-09" db="EMBL/GenBank/DDBJ databases">
        <title>Novel species of the genus Pelomonas and Roseateles isolated from streams.</title>
        <authorList>
            <person name="Lu H."/>
        </authorList>
    </citation>
    <scope>NUCLEOTIDE SEQUENCE [LARGE SCALE GENOMIC DNA]</scope>
    <source>
        <strain evidence="10 11">DC23W</strain>
    </source>
</reference>
<dbReference type="SUPFAM" id="SSF51069">
    <property type="entry name" value="Carbonic anhydrase"/>
    <property type="match status" value="1"/>
</dbReference>
<evidence type="ECO:0000256" key="6">
    <source>
        <dbReference type="ARBA" id="ARBA00048348"/>
    </source>
</evidence>
<evidence type="ECO:0000256" key="4">
    <source>
        <dbReference type="ARBA" id="ARBA00022833"/>
    </source>
</evidence>
<dbReference type="Pfam" id="PF00194">
    <property type="entry name" value="Carb_anhydrase"/>
    <property type="match status" value="1"/>
</dbReference>
<dbReference type="InterPro" id="IPR041891">
    <property type="entry name" value="Alpha_CA_prokaryot-like"/>
</dbReference>
<proteinExistence type="inferred from homology"/>
<evidence type="ECO:0000259" key="9">
    <source>
        <dbReference type="PROSITE" id="PS51144"/>
    </source>
</evidence>
<protein>
    <recommendedName>
        <fullName evidence="2">carbonic anhydrase</fullName>
        <ecNumber evidence="2">4.2.1.1</ecNumber>
    </recommendedName>
</protein>
<feature type="signal peptide" evidence="8">
    <location>
        <begin position="1"/>
        <end position="22"/>
    </location>
</feature>
<evidence type="ECO:0000256" key="5">
    <source>
        <dbReference type="ARBA" id="ARBA00023239"/>
    </source>
</evidence>
<comment type="catalytic activity">
    <reaction evidence="6">
        <text>hydrogencarbonate + H(+) = CO2 + H2O</text>
        <dbReference type="Rhea" id="RHEA:10748"/>
        <dbReference type="ChEBI" id="CHEBI:15377"/>
        <dbReference type="ChEBI" id="CHEBI:15378"/>
        <dbReference type="ChEBI" id="CHEBI:16526"/>
        <dbReference type="ChEBI" id="CHEBI:17544"/>
        <dbReference type="EC" id="4.2.1.1"/>
    </reaction>
</comment>
<keyword evidence="4" id="KW-0862">Zinc</keyword>
<dbReference type="Gene3D" id="3.10.200.10">
    <property type="entry name" value="Alpha carbonic anhydrase"/>
    <property type="match status" value="1"/>
</dbReference>
<dbReference type="PANTHER" id="PTHR18952:SF265">
    <property type="entry name" value="CARBONIC ANHYDRASE"/>
    <property type="match status" value="1"/>
</dbReference>
<comment type="similarity">
    <text evidence="1">Belongs to the alpha-carbonic anhydrase family.</text>
</comment>
<dbReference type="SMART" id="SM01057">
    <property type="entry name" value="Carb_anhydrase"/>
    <property type="match status" value="1"/>
</dbReference>
<evidence type="ECO:0000256" key="2">
    <source>
        <dbReference type="ARBA" id="ARBA00012925"/>
    </source>
</evidence>
<accession>A0ABW7EW57</accession>
<evidence type="ECO:0000313" key="11">
    <source>
        <dbReference type="Proteomes" id="UP001606300"/>
    </source>
</evidence>
<dbReference type="PANTHER" id="PTHR18952">
    <property type="entry name" value="CARBONIC ANHYDRASE"/>
    <property type="match status" value="1"/>
</dbReference>
<dbReference type="Proteomes" id="UP001606300">
    <property type="component" value="Unassembled WGS sequence"/>
</dbReference>
<evidence type="ECO:0000313" key="10">
    <source>
        <dbReference type="EMBL" id="MFG6416868.1"/>
    </source>
</evidence>
<feature type="domain" description="Alpha-carbonic anhydrase" evidence="9">
    <location>
        <begin position="72"/>
        <end position="299"/>
    </location>
</feature>
<keyword evidence="8" id="KW-0732">Signal</keyword>
<dbReference type="EC" id="4.2.1.1" evidence="2"/>
<name>A0ABW7EW57_9BURK</name>
<sequence length="299" mass="32821">MRIRTPRLVAALLTAASMAALAQEQQPVEVLRQRLADRLVTQGAEVTAKPAAKPSAGKGRAEAAKPPARSSSRWSYVGDTGPEHWAELAPENKLCKTGTRQSPIDIRDGMGVDLEPIAFDYKPGAFSVLDNGHTIDVQMAAGTGNGLTVMGRRYELTGLHFHRPGEDRVAGRQFDMVAHLMHRDAQGRQAIVAVQLERGTDDAPQLVLQRIWANLPLERGESLPAQGQIDLTQLLPVERGYYTYMGSLTTPPCTEGVLWMVMQRPVQLTAQQIEVFARLYPMNARPLQAVSGRLIKQSQ</sequence>
<feature type="chain" id="PRO_5046716486" description="carbonic anhydrase" evidence="8">
    <location>
        <begin position="23"/>
        <end position="299"/>
    </location>
</feature>
<feature type="compositionally biased region" description="Low complexity" evidence="7">
    <location>
        <begin position="48"/>
        <end position="58"/>
    </location>
</feature>
<feature type="region of interest" description="Disordered" evidence="7">
    <location>
        <begin position="46"/>
        <end position="76"/>
    </location>
</feature>
<dbReference type="InterPro" id="IPR023561">
    <property type="entry name" value="Carbonic_anhydrase_a-class"/>
</dbReference>
<evidence type="ECO:0000256" key="1">
    <source>
        <dbReference type="ARBA" id="ARBA00010718"/>
    </source>
</evidence>
<keyword evidence="3" id="KW-0479">Metal-binding</keyword>
<dbReference type="CDD" id="cd03124">
    <property type="entry name" value="alpha_CA_prokaryotic_like"/>
    <property type="match status" value="1"/>
</dbReference>
<dbReference type="EMBL" id="JBIGHY010000012">
    <property type="protein sequence ID" value="MFG6416868.1"/>
    <property type="molecule type" value="Genomic_DNA"/>
</dbReference>
<organism evidence="10 11">
    <name type="scientific">Pelomonas dachongensis</name>
    <dbReference type="NCBI Taxonomy" id="3299029"/>
    <lineage>
        <taxon>Bacteria</taxon>
        <taxon>Pseudomonadati</taxon>
        <taxon>Pseudomonadota</taxon>
        <taxon>Betaproteobacteria</taxon>
        <taxon>Burkholderiales</taxon>
        <taxon>Sphaerotilaceae</taxon>
        <taxon>Roseateles</taxon>
    </lineage>
</organism>
<dbReference type="RefSeq" id="WP_394472929.1">
    <property type="nucleotide sequence ID" value="NZ_JBIGHY010000012.1"/>
</dbReference>
<evidence type="ECO:0000256" key="7">
    <source>
        <dbReference type="SAM" id="MobiDB-lite"/>
    </source>
</evidence>
<keyword evidence="5" id="KW-0456">Lyase</keyword>
<evidence type="ECO:0000256" key="3">
    <source>
        <dbReference type="ARBA" id="ARBA00022723"/>
    </source>
</evidence>
<dbReference type="PROSITE" id="PS51144">
    <property type="entry name" value="ALPHA_CA_2"/>
    <property type="match status" value="1"/>
</dbReference>
<dbReference type="InterPro" id="IPR001148">
    <property type="entry name" value="CA_dom"/>
</dbReference>
<dbReference type="InterPro" id="IPR036398">
    <property type="entry name" value="CA_dom_sf"/>
</dbReference>
<keyword evidence="11" id="KW-1185">Reference proteome</keyword>
<gene>
    <name evidence="10" type="ORF">ACG02S_23500</name>
</gene>